<dbReference type="EMBL" id="FOFV01000004">
    <property type="protein sequence ID" value="SEQ68881.1"/>
    <property type="molecule type" value="Genomic_DNA"/>
</dbReference>
<accession>A0A1H9I2J3</accession>
<evidence type="ECO:0000313" key="1">
    <source>
        <dbReference type="EMBL" id="SEQ68881.1"/>
    </source>
</evidence>
<dbReference type="OrthoDB" id="3699359at2"/>
<evidence type="ECO:0000313" key="2">
    <source>
        <dbReference type="Proteomes" id="UP000199503"/>
    </source>
</evidence>
<dbReference type="Proteomes" id="UP000199503">
    <property type="component" value="Unassembled WGS sequence"/>
</dbReference>
<name>A0A1H9I2J3_9PSEU</name>
<dbReference type="STRING" id="65499.SAMN04488000_1047"/>
<organism evidence="1 2">
    <name type="scientific">Lentzea albida</name>
    <dbReference type="NCBI Taxonomy" id="65499"/>
    <lineage>
        <taxon>Bacteria</taxon>
        <taxon>Bacillati</taxon>
        <taxon>Actinomycetota</taxon>
        <taxon>Actinomycetes</taxon>
        <taxon>Pseudonocardiales</taxon>
        <taxon>Pseudonocardiaceae</taxon>
        <taxon>Lentzea</taxon>
    </lineage>
</organism>
<dbReference type="RefSeq" id="WP_089914370.1">
    <property type="nucleotide sequence ID" value="NZ_FOFV01000004.1"/>
</dbReference>
<keyword evidence="2" id="KW-1185">Reference proteome</keyword>
<protein>
    <submittedName>
        <fullName evidence="1">Uncharacterized protein</fullName>
    </submittedName>
</protein>
<dbReference type="AlphaFoldDB" id="A0A1H9I2J3"/>
<gene>
    <name evidence="1" type="ORF">SAMN04488000_1047</name>
</gene>
<reference evidence="2" key="1">
    <citation type="submission" date="2016-10" db="EMBL/GenBank/DDBJ databases">
        <authorList>
            <person name="Varghese N."/>
            <person name="Submissions S."/>
        </authorList>
    </citation>
    <scope>NUCLEOTIDE SEQUENCE [LARGE SCALE GENOMIC DNA]</scope>
    <source>
        <strain evidence="2">DSM 44437</strain>
    </source>
</reference>
<sequence length="129" mass="14360">MALNDIPVILTHYKLMITEAPCVKMRELDGGQLVPVIDRHTNEEQFVVVLFAKPRPMEGRRKAKGEEIRVNLPRDPGEGFEEGDYIELINPVINTYEMRGDDGKITASGLWFKADGLTPAARIVSVPAA</sequence>
<proteinExistence type="predicted"/>